<proteinExistence type="predicted"/>
<reference evidence="1 2" key="1">
    <citation type="submission" date="2020-09" db="EMBL/GenBank/DDBJ databases">
        <title>Novel species of Mucilaginibacter isolated from a glacier on the Tibetan Plateau.</title>
        <authorList>
            <person name="Liu Q."/>
            <person name="Xin Y.-H."/>
        </authorList>
    </citation>
    <scope>NUCLEOTIDE SEQUENCE [LARGE SCALE GENOMIC DNA]</scope>
    <source>
        <strain evidence="1 2">ZT4R22</strain>
    </source>
</reference>
<gene>
    <name evidence="1" type="ORF">IDJ77_27385</name>
</gene>
<dbReference type="EMBL" id="JACWMY010000023">
    <property type="protein sequence ID" value="MBD1367562.1"/>
    <property type="molecule type" value="Genomic_DNA"/>
</dbReference>
<organism evidence="1 2">
    <name type="scientific">Mucilaginibacter pankratovii</name>
    <dbReference type="NCBI Taxonomy" id="2772110"/>
    <lineage>
        <taxon>Bacteria</taxon>
        <taxon>Pseudomonadati</taxon>
        <taxon>Bacteroidota</taxon>
        <taxon>Sphingobacteriia</taxon>
        <taxon>Sphingobacteriales</taxon>
        <taxon>Sphingobacteriaceae</taxon>
        <taxon>Mucilaginibacter</taxon>
    </lineage>
</organism>
<keyword evidence="2" id="KW-1185">Reference proteome</keyword>
<evidence type="ECO:0000313" key="2">
    <source>
        <dbReference type="Proteomes" id="UP000606600"/>
    </source>
</evidence>
<accession>A0ABR7X212</accession>
<protein>
    <submittedName>
        <fullName evidence="1">Uncharacterized protein</fullName>
    </submittedName>
</protein>
<comment type="caution">
    <text evidence="1">The sequence shown here is derived from an EMBL/GenBank/DDBJ whole genome shotgun (WGS) entry which is preliminary data.</text>
</comment>
<evidence type="ECO:0000313" key="1">
    <source>
        <dbReference type="EMBL" id="MBD1367562.1"/>
    </source>
</evidence>
<dbReference type="Proteomes" id="UP000606600">
    <property type="component" value="Unassembled WGS sequence"/>
</dbReference>
<name>A0ABR7X212_9SPHI</name>
<dbReference type="RefSeq" id="WP_191192195.1">
    <property type="nucleotide sequence ID" value="NZ_JACWMY010000023.1"/>
</dbReference>
<sequence length="94" mass="10626">MKLHQVYKTLKCKLIHDSVTSRKRFVPLEGQGLPTNIFIEGDRAIRELYAVNTIFIASDVKVCKKTGNDTFYLRAKNQSLTPLSSLKLDGNKSL</sequence>